<sequence>MKPTKRRFTSLGTVLCASLVLLAACTNGQDTQPAAKAPVKEGDSTLNTSGLPIVKAPLTLNMLAGQSPLHGEWKDKLLWKEAEKRTGIHIEWTLVPQANLEEKKNLLLASGEIPDAFYGGGITSQDMISYGQQGVFLPLNDLIDKYAPNFKKITQQYPEVLKGITSPDGKIYALPKMSTNPTHRLNNKLFLNQKWLDEGSLKMPGTPDELYQVLKAFKAKDAARVPLGGTDIGGIIRTLTGAWGLQNRGSSNSYLDYNEKTNELRFFPTDPNYKEVLEYVRKLYAEGLLDSEIFTNTVPILTAKINKGIIGGFPSINTVPAGQKRTDYAGLPQALKGPYGDQLWSGMTSVLQNQGAFVITKKDKNPEATMRWADYFIDGEGAVLYWMGVEGKTYEMKDGKYRFVQDIVNNPNGLTLDQGISRDLVAPFTTHPIVREERFAWDTGEGLPEVIQAAKNLQPFAPKEIWPAFLYTKEENERMIALGNDIHTYIFEMQTQFITGKAPFTKWDEYVTTIKKMGLDEYMKINKAAYDRYKSR</sequence>
<feature type="signal peptide" evidence="1">
    <location>
        <begin position="1"/>
        <end position="23"/>
    </location>
</feature>
<dbReference type="EMBL" id="JAOQIO010000006">
    <property type="protein sequence ID" value="MCU6790836.1"/>
    <property type="molecule type" value="Genomic_DNA"/>
</dbReference>
<organism evidence="2 3">
    <name type="scientific">Paenibacillus baimaensis</name>
    <dbReference type="NCBI Taxonomy" id="2982185"/>
    <lineage>
        <taxon>Bacteria</taxon>
        <taxon>Bacillati</taxon>
        <taxon>Bacillota</taxon>
        <taxon>Bacilli</taxon>
        <taxon>Bacillales</taxon>
        <taxon>Paenibacillaceae</taxon>
        <taxon>Paenibacillus</taxon>
    </lineage>
</organism>
<dbReference type="Gene3D" id="3.40.190.10">
    <property type="entry name" value="Periplasmic binding protein-like II"/>
    <property type="match status" value="2"/>
</dbReference>
<protein>
    <submittedName>
        <fullName evidence="2">Extracellular solute-binding protein</fullName>
    </submittedName>
</protein>
<keyword evidence="1" id="KW-0732">Signal</keyword>
<proteinExistence type="predicted"/>
<dbReference type="InterPro" id="IPR006059">
    <property type="entry name" value="SBP"/>
</dbReference>
<feature type="chain" id="PRO_5047018808" evidence="1">
    <location>
        <begin position="24"/>
        <end position="536"/>
    </location>
</feature>
<accession>A0ABT2U9H6</accession>
<evidence type="ECO:0000256" key="1">
    <source>
        <dbReference type="SAM" id="SignalP"/>
    </source>
</evidence>
<dbReference type="SUPFAM" id="SSF53850">
    <property type="entry name" value="Periplasmic binding protein-like II"/>
    <property type="match status" value="1"/>
</dbReference>
<dbReference type="PROSITE" id="PS51257">
    <property type="entry name" value="PROKAR_LIPOPROTEIN"/>
    <property type="match status" value="1"/>
</dbReference>
<dbReference type="Pfam" id="PF13416">
    <property type="entry name" value="SBP_bac_8"/>
    <property type="match status" value="1"/>
</dbReference>
<keyword evidence="3" id="KW-1185">Reference proteome</keyword>
<evidence type="ECO:0000313" key="2">
    <source>
        <dbReference type="EMBL" id="MCU6790836.1"/>
    </source>
</evidence>
<dbReference type="RefSeq" id="WP_262682360.1">
    <property type="nucleotide sequence ID" value="NZ_JAOQIO010000006.1"/>
</dbReference>
<dbReference type="InterPro" id="IPR050490">
    <property type="entry name" value="Bact_solute-bd_prot1"/>
</dbReference>
<name>A0ABT2U9H6_9BACL</name>
<dbReference type="PANTHER" id="PTHR43649:SF12">
    <property type="entry name" value="DIACETYLCHITOBIOSE BINDING PROTEIN DASA"/>
    <property type="match status" value="1"/>
</dbReference>
<evidence type="ECO:0000313" key="3">
    <source>
        <dbReference type="Proteomes" id="UP001652445"/>
    </source>
</evidence>
<comment type="caution">
    <text evidence="2">The sequence shown here is derived from an EMBL/GenBank/DDBJ whole genome shotgun (WGS) entry which is preliminary data.</text>
</comment>
<gene>
    <name evidence="2" type="ORF">OB236_01730</name>
</gene>
<reference evidence="2 3" key="1">
    <citation type="submission" date="2022-09" db="EMBL/GenBank/DDBJ databases">
        <authorList>
            <person name="Han X.L."/>
            <person name="Wang Q."/>
            <person name="Lu T."/>
        </authorList>
    </citation>
    <scope>NUCLEOTIDE SEQUENCE [LARGE SCALE GENOMIC DNA]</scope>
    <source>
        <strain evidence="2 3">WQ 127069</strain>
    </source>
</reference>
<dbReference type="PANTHER" id="PTHR43649">
    <property type="entry name" value="ARABINOSE-BINDING PROTEIN-RELATED"/>
    <property type="match status" value="1"/>
</dbReference>
<dbReference type="Proteomes" id="UP001652445">
    <property type="component" value="Unassembled WGS sequence"/>
</dbReference>